<evidence type="ECO:0000256" key="1">
    <source>
        <dbReference type="ARBA" id="ARBA00004123"/>
    </source>
</evidence>
<feature type="compositionally biased region" description="Low complexity" evidence="13">
    <location>
        <begin position="1028"/>
        <end position="1037"/>
    </location>
</feature>
<keyword evidence="10" id="KW-0694">RNA-binding</keyword>
<dbReference type="PANTHER" id="PTHR16092:SF14">
    <property type="entry name" value="EXOCYST COMPLEX COMPONENT 1 ISOFORM X1"/>
    <property type="match status" value="1"/>
</dbReference>
<evidence type="ECO:0000256" key="7">
    <source>
        <dbReference type="ARBA" id="ARBA00022517"/>
    </source>
</evidence>
<dbReference type="InterPro" id="IPR009000">
    <property type="entry name" value="Transl_B-barrel_sf"/>
</dbReference>
<dbReference type="Pfam" id="PF15277">
    <property type="entry name" value="Sec3-PIP2_bind"/>
    <property type="match status" value="1"/>
</dbReference>
<protein>
    <recommendedName>
        <fullName evidence="4">H/ACA ribonucleoprotein complex non-core subunit NAF1</fullName>
    </recommendedName>
</protein>
<keyword evidence="12" id="KW-0539">Nucleus</keyword>
<keyword evidence="6" id="KW-0268">Exocytosis</keyword>
<comment type="subcellular location">
    <subcellularLocation>
        <location evidence="1">Nucleus</location>
    </subcellularLocation>
</comment>
<evidence type="ECO:0000313" key="16">
    <source>
        <dbReference type="Proteomes" id="UP000054826"/>
    </source>
</evidence>
<evidence type="ECO:0000256" key="5">
    <source>
        <dbReference type="ARBA" id="ARBA00022448"/>
    </source>
</evidence>
<dbReference type="GO" id="GO:0006893">
    <property type="term" value="P:Golgi to plasma membrane transport"/>
    <property type="evidence" value="ECO:0007669"/>
    <property type="project" value="TreeGrafter"/>
</dbReference>
<dbReference type="InterPro" id="IPR007504">
    <property type="entry name" value="H/ACA_rnp_Gar1/Naf1"/>
</dbReference>
<dbReference type="Gene3D" id="2.40.10.230">
    <property type="entry name" value="Probable tRNA pseudouridine synthase domain"/>
    <property type="match status" value="1"/>
</dbReference>
<dbReference type="EMBL" id="JYDV01000002">
    <property type="protein sequence ID" value="KRZ45810.1"/>
    <property type="molecule type" value="Genomic_DNA"/>
</dbReference>
<evidence type="ECO:0000313" key="15">
    <source>
        <dbReference type="EMBL" id="KRZ45810.1"/>
    </source>
</evidence>
<keyword evidence="5" id="KW-0813">Transport</keyword>
<dbReference type="Pfam" id="PF09763">
    <property type="entry name" value="Sec3_CC"/>
    <property type="match status" value="1"/>
</dbReference>
<comment type="caution">
    <text evidence="15">The sequence shown here is derived from an EMBL/GenBank/DDBJ whole genome shotgun (WGS) entry which is preliminary data.</text>
</comment>
<dbReference type="GO" id="GO:0003723">
    <property type="term" value="F:RNA binding"/>
    <property type="evidence" value="ECO:0007669"/>
    <property type="project" value="UniProtKB-KW"/>
</dbReference>
<dbReference type="Gene3D" id="2.30.29.90">
    <property type="match status" value="1"/>
</dbReference>
<dbReference type="CDD" id="cd14683">
    <property type="entry name" value="PH-EXOC1"/>
    <property type="match status" value="1"/>
</dbReference>
<feature type="compositionally biased region" description="Polar residues" evidence="13">
    <location>
        <begin position="1018"/>
        <end position="1027"/>
    </location>
</feature>
<dbReference type="PANTHER" id="PTHR16092">
    <property type="entry name" value="SEC3/SYNTAXIN-RELATED"/>
    <property type="match status" value="1"/>
</dbReference>
<feature type="non-terminal residue" evidence="15">
    <location>
        <position position="1"/>
    </location>
</feature>
<evidence type="ECO:0000256" key="3">
    <source>
        <dbReference type="ARBA" id="ARBA00009801"/>
    </source>
</evidence>
<keyword evidence="7" id="KW-0690">Ribosome biogenesis</keyword>
<dbReference type="GO" id="GO:0022618">
    <property type="term" value="P:protein-RNA complex assembly"/>
    <property type="evidence" value="ECO:0007669"/>
    <property type="project" value="UniProtKB-ARBA"/>
</dbReference>
<dbReference type="Proteomes" id="UP000054826">
    <property type="component" value="Unassembled WGS sequence"/>
</dbReference>
<dbReference type="InterPro" id="IPR038664">
    <property type="entry name" value="Gar1/Naf1_Cbf5-bd_sf"/>
</dbReference>
<dbReference type="Pfam" id="PF20654">
    <property type="entry name" value="Sec3_C-term"/>
    <property type="match status" value="1"/>
</dbReference>
<gene>
    <name evidence="15" type="primary">sec-3</name>
    <name evidence="15" type="ORF">T4C_8393</name>
</gene>
<accession>A0A0V1KF27</accession>
<dbReference type="GO" id="GO:0006887">
    <property type="term" value="P:exocytosis"/>
    <property type="evidence" value="ECO:0007669"/>
    <property type="project" value="UniProtKB-KW"/>
</dbReference>
<evidence type="ECO:0000256" key="2">
    <source>
        <dbReference type="ARBA" id="ARBA00006518"/>
    </source>
</evidence>
<dbReference type="FunFam" id="2.40.10.230:FF:000002">
    <property type="entry name" value="H/ACA ribonucleoprotein complex non-core subunit NAF1"/>
    <property type="match status" value="1"/>
</dbReference>
<evidence type="ECO:0000256" key="10">
    <source>
        <dbReference type="ARBA" id="ARBA00022884"/>
    </source>
</evidence>
<evidence type="ECO:0000256" key="6">
    <source>
        <dbReference type="ARBA" id="ARBA00022483"/>
    </source>
</evidence>
<keyword evidence="11" id="KW-0175">Coiled coil</keyword>
<dbReference type="GO" id="GO:0005886">
    <property type="term" value="C:plasma membrane"/>
    <property type="evidence" value="ECO:0007669"/>
    <property type="project" value="TreeGrafter"/>
</dbReference>
<proteinExistence type="inferred from homology"/>
<keyword evidence="9" id="KW-0597">Phosphoprotein</keyword>
<dbReference type="InterPro" id="IPR028258">
    <property type="entry name" value="Sec3-PIP2_bind"/>
</dbReference>
<comment type="similarity">
    <text evidence="3">Belongs to the NAF1 family.</text>
</comment>
<evidence type="ECO:0000256" key="11">
    <source>
        <dbReference type="ARBA" id="ARBA00023054"/>
    </source>
</evidence>
<keyword evidence="8" id="KW-0698">rRNA processing</keyword>
<dbReference type="GO" id="GO:0000145">
    <property type="term" value="C:exocyst"/>
    <property type="evidence" value="ECO:0007669"/>
    <property type="project" value="InterPro"/>
</dbReference>
<dbReference type="GO" id="GO:0043489">
    <property type="term" value="P:RNA stabilization"/>
    <property type="evidence" value="ECO:0007669"/>
    <property type="project" value="UniProtKB-ARBA"/>
</dbReference>
<sequence>LYTIQRLISVKKFFSMDLSVKQFIQREVFEEIDERIITFISVFSSSKKKKRSFLCVTISYFHPVTLRLHELRMSDKGKQLTMLHSWLFKEIKLIDGINPRKSIPELEITTDKTYRWEICNVNEKESFIRQMWKVCHRHLASHKPEFVNISIPVEEMECRISQESESFVGTTSNLDNKEEFHTISPLEENDFKNLLSKYNMSIADAQKRKFIFQTNMQAIVGSERQIAELLNQLDLLLSDSIKIEETLDTYDRLLAHVQQGVEMMEEKDMLFNVYSTNRIRLMDELTNFLTSLDLSNADFSVLSACNLSDPKKILECTRAAMNLQKCIDAVVSPGMEQMVAYQEQMQLFTQLQEKFSEHFVAHLTGVFRAVVNEAKSFQDELTMPKHDVTYGLLKPFSELILWLKTSIPRGYFIILKRYADVRREVNRTEMGKFVSDLQVRMSKIFCSQSNTPTSIQSTDLLKMLKSSSSVSSTFHEMFPIFSISATEKREMNEVMTLAFSRIEEEIAVEEKFCSWFFHISGPHSLRPKHVAEFQQNEHYFQGFDPNDLIKSLLSKIYSSVDELFQSFLDYFESKNPLLTVYLLSALTDRALSNENGSYAASVTGKIIVHLKRRFDSFMKVNSKSFCISKSTKKIKYGILPALTKFLLFAQEIELAYENRERRSDVDRWYPNFVKSLWDGIEVAATDSNSKSPASIVRMENYHVLHSILSQLKIACLVSMRKETKEKYFAAMNAYVKEIMGKPFEKLQIFFDNVSRFIDQGMKAEDISYQQAFNRQELRRTVGFYPLSEVRRGIEQLYDTTEQHLSDEKHLLQVIWRNVQNEFIRQYKKYEHLINTCYPNSNIQMEFSLDDLLSHGDGTCVVHGKLLSWIKFTMYWPVAACVSYFCLGLVFFSPFLRQSKFPKSNSIVLLRKDLTYPIQLDRPATSFLRGHSAKIKSQLKIHGFTMNKTSMTSFGKTDLHLNAEILSAESSPNSVDDGQQVECDVLQVVQHLLQHVEDESALNDGNRSNKFDVWKFRSRTSSGDSNTLDSTASYSSAKSTDDDSSTSQISLHHSTEFSDSSDISDDSESNLLRVMKSSVAVSRYKYNGNLNAPKVHGEVSPEELPKIERLSIKAYNNVELVELGEIKSVFEKMIIINSNENVPPLAENTVIFNDSRKSVGEIFEVFGPVKRPMYIIRYNDKSEIEELDLKEKMKLYYADDEAFTNKIIPDNLIAKGSDASWTHNHEVPEDERDFSDDEQERKWRSLMRTNGTSSRQCGKNELPTMNAEDVSNCTRKRQRNNQRRNNFKFAQSVQAVAVPLDNFAQNGPPTQLYRPRNYFTPRYSRVRYPARMNNFMLAGGSRFAVAPQHRFPSMVTMPAMRCNRFMSTRMPGNVLPQQNGNHGFAGFGTRNPYSNSFRNTRARFHR</sequence>
<dbReference type="InterPro" id="IPR019160">
    <property type="entry name" value="Sec3_CC"/>
</dbReference>
<comment type="similarity">
    <text evidence="2">Belongs to the SEC3 family.</text>
</comment>
<dbReference type="InterPro" id="IPR048628">
    <property type="entry name" value="Sec3_C"/>
</dbReference>
<dbReference type="SUPFAM" id="SSF50447">
    <property type="entry name" value="Translation proteins"/>
    <property type="match status" value="1"/>
</dbReference>
<dbReference type="Pfam" id="PF04410">
    <property type="entry name" value="Gar1"/>
    <property type="match status" value="1"/>
</dbReference>
<evidence type="ECO:0000256" key="13">
    <source>
        <dbReference type="SAM" id="MobiDB-lite"/>
    </source>
</evidence>
<name>A0A0V1KF27_TRIPS</name>
<organism evidence="15 16">
    <name type="scientific">Trichinella pseudospiralis</name>
    <name type="common">Parasitic roundworm</name>
    <dbReference type="NCBI Taxonomy" id="6337"/>
    <lineage>
        <taxon>Eukaryota</taxon>
        <taxon>Metazoa</taxon>
        <taxon>Ecdysozoa</taxon>
        <taxon>Nematoda</taxon>
        <taxon>Enoplea</taxon>
        <taxon>Dorylaimia</taxon>
        <taxon>Trichinellida</taxon>
        <taxon>Trichinellidae</taxon>
        <taxon>Trichinella</taxon>
    </lineage>
</organism>
<feature type="domain" description="Exocyst complex component Sec3 PIP2-binding N-terminal" evidence="14">
    <location>
        <begin position="47"/>
        <end position="138"/>
    </location>
</feature>
<reference evidence="15 16" key="1">
    <citation type="submission" date="2015-01" db="EMBL/GenBank/DDBJ databases">
        <title>Evolution of Trichinella species and genotypes.</title>
        <authorList>
            <person name="Korhonen P.K."/>
            <person name="Edoardo P."/>
            <person name="Giuseppe L.R."/>
            <person name="Gasser R.B."/>
        </authorList>
    </citation>
    <scope>NUCLEOTIDE SEQUENCE [LARGE SCALE GENOMIC DNA]</scope>
    <source>
        <strain evidence="15">ISS176</strain>
    </source>
</reference>
<evidence type="ECO:0000256" key="8">
    <source>
        <dbReference type="ARBA" id="ARBA00022552"/>
    </source>
</evidence>
<dbReference type="GO" id="GO:0005634">
    <property type="term" value="C:nucleus"/>
    <property type="evidence" value="ECO:0007669"/>
    <property type="project" value="UniProtKB-SubCell"/>
</dbReference>
<evidence type="ECO:0000256" key="12">
    <source>
        <dbReference type="ARBA" id="ARBA00023242"/>
    </source>
</evidence>
<dbReference type="SMART" id="SM01313">
    <property type="entry name" value="Sec3-PIP2_bind"/>
    <property type="match status" value="1"/>
</dbReference>
<feature type="region of interest" description="Disordered" evidence="13">
    <location>
        <begin position="1018"/>
        <end position="1065"/>
    </location>
</feature>
<dbReference type="GO" id="GO:0005546">
    <property type="term" value="F:phosphatidylinositol-4,5-bisphosphate binding"/>
    <property type="evidence" value="ECO:0007669"/>
    <property type="project" value="TreeGrafter"/>
</dbReference>
<dbReference type="GO" id="GO:0001522">
    <property type="term" value="P:pseudouridine synthesis"/>
    <property type="evidence" value="ECO:0007669"/>
    <property type="project" value="InterPro"/>
</dbReference>
<evidence type="ECO:0000259" key="14">
    <source>
        <dbReference type="SMART" id="SM01313"/>
    </source>
</evidence>
<evidence type="ECO:0000256" key="4">
    <source>
        <dbReference type="ARBA" id="ARBA00021438"/>
    </source>
</evidence>
<evidence type="ECO:0000256" key="9">
    <source>
        <dbReference type="ARBA" id="ARBA00022553"/>
    </source>
</evidence>
<dbReference type="GO" id="GO:0006364">
    <property type="term" value="P:rRNA processing"/>
    <property type="evidence" value="ECO:0007669"/>
    <property type="project" value="UniProtKB-KW"/>
</dbReference>